<comment type="caution">
    <text evidence="1">The sequence shown here is derived from an EMBL/GenBank/DDBJ whole genome shotgun (WGS) entry which is preliminary data.</text>
</comment>
<dbReference type="AlphaFoldDB" id="A0A7Y7WE61"/>
<organism evidence="1 2">
    <name type="scientific">Pseudomonas gingeri</name>
    <dbReference type="NCBI Taxonomy" id="117681"/>
    <lineage>
        <taxon>Bacteria</taxon>
        <taxon>Pseudomonadati</taxon>
        <taxon>Pseudomonadota</taxon>
        <taxon>Gammaproteobacteria</taxon>
        <taxon>Pseudomonadales</taxon>
        <taxon>Pseudomonadaceae</taxon>
        <taxon>Pseudomonas</taxon>
    </lineage>
</organism>
<gene>
    <name evidence="1" type="ORF">HX829_13595</name>
</gene>
<name>A0A7Y7WE61_9PSED</name>
<evidence type="ECO:0000313" key="1">
    <source>
        <dbReference type="EMBL" id="NWB47526.1"/>
    </source>
</evidence>
<dbReference type="EMBL" id="JACAPU010000014">
    <property type="protein sequence ID" value="NWB47526.1"/>
    <property type="molecule type" value="Genomic_DNA"/>
</dbReference>
<protein>
    <submittedName>
        <fullName evidence="1">Uncharacterized protein</fullName>
    </submittedName>
</protein>
<evidence type="ECO:0000313" key="2">
    <source>
        <dbReference type="Proteomes" id="UP000582981"/>
    </source>
</evidence>
<proteinExistence type="predicted"/>
<accession>A0A7Y7WE61</accession>
<dbReference type="Proteomes" id="UP000582981">
    <property type="component" value="Unassembled WGS sequence"/>
</dbReference>
<dbReference type="RefSeq" id="WP_177144263.1">
    <property type="nucleotide sequence ID" value="NZ_JACAPU010000014.1"/>
</dbReference>
<sequence>MDIHVFFSNENADFLGPALAPEQGLIGKATNGQALQRTDFCPSLFYISLTT</sequence>
<reference evidence="1 2" key="1">
    <citation type="submission" date="2020-04" db="EMBL/GenBank/DDBJ databases">
        <title>Molecular characterization of pseudomonads from Agaricus bisporus reveal novel blotch 2 pathogens in Western Europe.</title>
        <authorList>
            <person name="Taparia T."/>
            <person name="Krijger M."/>
            <person name="Haynes E."/>
            <person name="Elpinstone J.G."/>
            <person name="Noble R."/>
            <person name="Van Der Wolf J."/>
        </authorList>
    </citation>
    <scope>NUCLEOTIDE SEQUENCE [LARGE SCALE GENOMIC DNA]</scope>
    <source>
        <strain evidence="1 2">F1001</strain>
    </source>
</reference>